<evidence type="ECO:0000313" key="2">
    <source>
        <dbReference type="EMBL" id="GAA1510414.1"/>
    </source>
</evidence>
<comment type="caution">
    <text evidence="2">The sequence shown here is derived from an EMBL/GenBank/DDBJ whole genome shotgun (WGS) entry which is preliminary data.</text>
</comment>
<dbReference type="RefSeq" id="WP_344502052.1">
    <property type="nucleotide sequence ID" value="NZ_BAAAQD010000004.1"/>
</dbReference>
<evidence type="ECO:0000313" key="3">
    <source>
        <dbReference type="Proteomes" id="UP001501470"/>
    </source>
</evidence>
<reference evidence="2 3" key="1">
    <citation type="journal article" date="2019" name="Int. J. Syst. Evol. Microbiol.">
        <title>The Global Catalogue of Microorganisms (GCM) 10K type strain sequencing project: providing services to taxonomists for standard genome sequencing and annotation.</title>
        <authorList>
            <consortium name="The Broad Institute Genomics Platform"/>
            <consortium name="The Broad Institute Genome Sequencing Center for Infectious Disease"/>
            <person name="Wu L."/>
            <person name="Ma J."/>
        </authorList>
    </citation>
    <scope>NUCLEOTIDE SEQUENCE [LARGE SCALE GENOMIC DNA]</scope>
    <source>
        <strain evidence="2 3">JCM 15933</strain>
    </source>
</reference>
<gene>
    <name evidence="2" type="ORF">GCM10009827_025740</name>
</gene>
<dbReference type="Proteomes" id="UP001501470">
    <property type="component" value="Unassembled WGS sequence"/>
</dbReference>
<keyword evidence="3" id="KW-1185">Reference proteome</keyword>
<protein>
    <recommendedName>
        <fullName evidence="4">Secreted protein</fullName>
    </recommendedName>
</protein>
<dbReference type="EMBL" id="BAAAQD010000004">
    <property type="protein sequence ID" value="GAA1510414.1"/>
    <property type="molecule type" value="Genomic_DNA"/>
</dbReference>
<name>A0ABN2A384_9ACTN</name>
<evidence type="ECO:0008006" key="4">
    <source>
        <dbReference type="Google" id="ProtNLM"/>
    </source>
</evidence>
<organism evidence="2 3">
    <name type="scientific">Dactylosporangium maewongense</name>
    <dbReference type="NCBI Taxonomy" id="634393"/>
    <lineage>
        <taxon>Bacteria</taxon>
        <taxon>Bacillati</taxon>
        <taxon>Actinomycetota</taxon>
        <taxon>Actinomycetes</taxon>
        <taxon>Micromonosporales</taxon>
        <taxon>Micromonosporaceae</taxon>
        <taxon>Dactylosporangium</taxon>
    </lineage>
</organism>
<evidence type="ECO:0000256" key="1">
    <source>
        <dbReference type="SAM" id="MobiDB-lite"/>
    </source>
</evidence>
<feature type="region of interest" description="Disordered" evidence="1">
    <location>
        <begin position="183"/>
        <end position="203"/>
    </location>
</feature>
<proteinExistence type="predicted"/>
<accession>A0ABN2A384</accession>
<sequence>MIAAAVALVVGGLIGGLVGGAVADPRSDTQRRIDELQVAEVKRDADQVVALTDQARRILELLGPAVEQLATALPPKGAPGPLVEQGKVDGWKAATRKGVEEFKDPPSAGTAVNIARGSLAGGARQLDLAVDTYAAAVKAPEADRAALLSLASRQRDLAVAGWSVGATQLDQLNVDIGRGHQHAFLPSAPGQEAMTSDGSKEGE</sequence>